<reference evidence="6 7" key="1">
    <citation type="journal article" date="2012" name="J. Bacteriol.">
        <title>Genome of Bacillus macauensis ZFHKF-1, a Long-Chain-Forming Bacterium.</title>
        <authorList>
            <person name="Cai L."/>
            <person name="Zhang T."/>
        </authorList>
    </citation>
    <scope>NUCLEOTIDE SEQUENCE [LARGE SCALE GENOMIC DNA]</scope>
    <source>
        <strain evidence="6 7">ZFHKF-1</strain>
    </source>
</reference>
<dbReference type="SUPFAM" id="SSF46785">
    <property type="entry name" value="Winged helix' DNA-binding domain"/>
    <property type="match status" value="1"/>
</dbReference>
<dbReference type="Pfam" id="PF00126">
    <property type="entry name" value="HTH_1"/>
    <property type="match status" value="1"/>
</dbReference>
<comment type="similarity">
    <text evidence="1">Belongs to the LysR transcriptional regulatory family.</text>
</comment>
<dbReference type="PANTHER" id="PTHR30126">
    <property type="entry name" value="HTH-TYPE TRANSCRIPTIONAL REGULATOR"/>
    <property type="match status" value="1"/>
</dbReference>
<dbReference type="OrthoDB" id="9803735at2"/>
<evidence type="ECO:0000256" key="4">
    <source>
        <dbReference type="ARBA" id="ARBA00023163"/>
    </source>
</evidence>
<dbReference type="PROSITE" id="PS50931">
    <property type="entry name" value="HTH_LYSR"/>
    <property type="match status" value="1"/>
</dbReference>
<dbReference type="AlphaFoldDB" id="I8UJJ9"/>
<dbReference type="InterPro" id="IPR036390">
    <property type="entry name" value="WH_DNA-bd_sf"/>
</dbReference>
<dbReference type="Proteomes" id="UP000004080">
    <property type="component" value="Unassembled WGS sequence"/>
</dbReference>
<evidence type="ECO:0000256" key="3">
    <source>
        <dbReference type="ARBA" id="ARBA00023125"/>
    </source>
</evidence>
<evidence type="ECO:0000256" key="1">
    <source>
        <dbReference type="ARBA" id="ARBA00009437"/>
    </source>
</evidence>
<dbReference type="Pfam" id="PF03466">
    <property type="entry name" value="LysR_substrate"/>
    <property type="match status" value="1"/>
</dbReference>
<dbReference type="EMBL" id="AKKV01000019">
    <property type="protein sequence ID" value="EIT86983.1"/>
    <property type="molecule type" value="Genomic_DNA"/>
</dbReference>
<dbReference type="PANTHER" id="PTHR30126:SF64">
    <property type="entry name" value="HTH-TYPE TRANSCRIPTIONAL REGULATOR CITR"/>
    <property type="match status" value="1"/>
</dbReference>
<dbReference type="PRINTS" id="PR00039">
    <property type="entry name" value="HTHLYSR"/>
</dbReference>
<dbReference type="eggNOG" id="COG0583">
    <property type="taxonomic scope" value="Bacteria"/>
</dbReference>
<dbReference type="SUPFAM" id="SSF53850">
    <property type="entry name" value="Periplasmic binding protein-like II"/>
    <property type="match status" value="1"/>
</dbReference>
<feature type="domain" description="HTH lysR-type" evidence="5">
    <location>
        <begin position="1"/>
        <end position="58"/>
    </location>
</feature>
<dbReference type="Gene3D" id="1.10.10.10">
    <property type="entry name" value="Winged helix-like DNA-binding domain superfamily/Winged helix DNA-binding domain"/>
    <property type="match status" value="1"/>
</dbReference>
<dbReference type="Gene3D" id="3.40.190.290">
    <property type="match status" value="1"/>
</dbReference>
<dbReference type="CDD" id="cd05466">
    <property type="entry name" value="PBP2_LTTR_substrate"/>
    <property type="match status" value="1"/>
</dbReference>
<dbReference type="PATRIC" id="fig|1196324.3.peg.392"/>
<sequence>MELSWLVTFIEAAQCGNFRKAAEKLYISQPSVTVHIQQLEKSIGVPLFERQGKRVKLTEAGKRYVEHAKQLLAVYKEGLQDLSSFSQGYSDKLTLAISPLIADTVLPFVLKKYTKEHPEMEISVVIVESPLIEQSVEREEADIGLSCLPASNPQLVTELLSQEKVVFVTGHDGKDSESAPPFDEEELLTTHYLFTHNHPSYWDALTRQLTAQFPVIRMMKVSQVHITKRFIAEGLGVSFLPASTVRRELLEGRLVEVHCQKIQLPTVGTYAITKYKHTKHEEFLSFLAHYRM</sequence>
<keyword evidence="2" id="KW-0805">Transcription regulation</keyword>
<dbReference type="InterPro" id="IPR000847">
    <property type="entry name" value="LysR_HTH_N"/>
</dbReference>
<accession>I8UJJ9</accession>
<keyword evidence="3" id="KW-0238">DNA-binding</keyword>
<keyword evidence="4" id="KW-0804">Transcription</keyword>
<evidence type="ECO:0000259" key="5">
    <source>
        <dbReference type="PROSITE" id="PS50931"/>
    </source>
</evidence>
<protein>
    <submittedName>
        <fullName evidence="6">Transcriptional regulator CitR</fullName>
    </submittedName>
</protein>
<proteinExistence type="inferred from homology"/>
<keyword evidence="7" id="KW-1185">Reference proteome</keyword>
<dbReference type="GO" id="GO:0003700">
    <property type="term" value="F:DNA-binding transcription factor activity"/>
    <property type="evidence" value="ECO:0007669"/>
    <property type="project" value="InterPro"/>
</dbReference>
<organism evidence="6 7">
    <name type="scientific">Fictibacillus macauensis ZFHKF-1</name>
    <dbReference type="NCBI Taxonomy" id="1196324"/>
    <lineage>
        <taxon>Bacteria</taxon>
        <taxon>Bacillati</taxon>
        <taxon>Bacillota</taxon>
        <taxon>Bacilli</taxon>
        <taxon>Bacillales</taxon>
        <taxon>Fictibacillaceae</taxon>
        <taxon>Fictibacillus</taxon>
    </lineage>
</organism>
<evidence type="ECO:0000313" key="6">
    <source>
        <dbReference type="EMBL" id="EIT86983.1"/>
    </source>
</evidence>
<dbReference type="InterPro" id="IPR005119">
    <property type="entry name" value="LysR_subst-bd"/>
</dbReference>
<evidence type="ECO:0000256" key="2">
    <source>
        <dbReference type="ARBA" id="ARBA00023015"/>
    </source>
</evidence>
<dbReference type="FunFam" id="1.10.10.10:FF:000001">
    <property type="entry name" value="LysR family transcriptional regulator"/>
    <property type="match status" value="1"/>
</dbReference>
<name>I8UJJ9_9BACL</name>
<comment type="caution">
    <text evidence="6">The sequence shown here is derived from an EMBL/GenBank/DDBJ whole genome shotgun (WGS) entry which is preliminary data.</text>
</comment>
<dbReference type="RefSeq" id="WP_007200495.1">
    <property type="nucleotide sequence ID" value="NZ_AKKV01000019.1"/>
</dbReference>
<dbReference type="STRING" id="1196324.A374_01969"/>
<dbReference type="GO" id="GO:0000976">
    <property type="term" value="F:transcription cis-regulatory region binding"/>
    <property type="evidence" value="ECO:0007669"/>
    <property type="project" value="TreeGrafter"/>
</dbReference>
<evidence type="ECO:0000313" key="7">
    <source>
        <dbReference type="Proteomes" id="UP000004080"/>
    </source>
</evidence>
<dbReference type="InterPro" id="IPR036388">
    <property type="entry name" value="WH-like_DNA-bd_sf"/>
</dbReference>
<gene>
    <name evidence="6" type="ORF">A374_01969</name>
</gene>